<feature type="chain" id="PRO_5044639029" description="Mitochondrial import inner membrane translocase subunit TIM50" evidence="16">
    <location>
        <begin position="26"/>
        <end position="395"/>
    </location>
</feature>
<dbReference type="AlphaFoldDB" id="A0A6J1N2R9"/>
<keyword evidence="5" id="KW-0812">Transmembrane</keyword>
<dbReference type="GO" id="GO:0015031">
    <property type="term" value="P:protein transport"/>
    <property type="evidence" value="ECO:0007669"/>
    <property type="project" value="UniProtKB-KW"/>
</dbReference>
<evidence type="ECO:0000256" key="13">
    <source>
        <dbReference type="ARBA" id="ARBA00061911"/>
    </source>
</evidence>
<dbReference type="Gene3D" id="3.40.50.1000">
    <property type="entry name" value="HAD superfamily/HAD-like"/>
    <property type="match status" value="1"/>
</dbReference>
<feature type="domain" description="FCP1 homology" evidence="17">
    <location>
        <begin position="190"/>
        <end position="335"/>
    </location>
</feature>
<dbReference type="InterPro" id="IPR004274">
    <property type="entry name" value="FCP1_dom"/>
</dbReference>
<dbReference type="SMART" id="SM00577">
    <property type="entry name" value="CPDc"/>
    <property type="match status" value="1"/>
</dbReference>
<dbReference type="InterPro" id="IPR050365">
    <property type="entry name" value="TIM50"/>
</dbReference>
<evidence type="ECO:0000259" key="17">
    <source>
        <dbReference type="PROSITE" id="PS50969"/>
    </source>
</evidence>
<comment type="similarity">
    <text evidence="3 14">Belongs to the TIM50 family.</text>
</comment>
<feature type="coiled-coil region" evidence="15">
    <location>
        <begin position="80"/>
        <end position="107"/>
    </location>
</feature>
<evidence type="ECO:0000256" key="5">
    <source>
        <dbReference type="ARBA" id="ARBA00022692"/>
    </source>
</evidence>
<keyword evidence="7 14" id="KW-0653">Protein transport</keyword>
<dbReference type="RefSeq" id="XP_023939416.1">
    <property type="nucleotide sequence ID" value="XM_024083648.1"/>
</dbReference>
<dbReference type="PANTHER" id="PTHR12210">
    <property type="entry name" value="DULLARD PROTEIN PHOSPHATASE"/>
    <property type="match status" value="1"/>
</dbReference>
<evidence type="ECO:0000256" key="15">
    <source>
        <dbReference type="SAM" id="Coils"/>
    </source>
</evidence>
<dbReference type="GeneID" id="112046836"/>
<dbReference type="InterPro" id="IPR023214">
    <property type="entry name" value="HAD_sf"/>
</dbReference>
<evidence type="ECO:0000256" key="7">
    <source>
        <dbReference type="ARBA" id="ARBA00022927"/>
    </source>
</evidence>
<evidence type="ECO:0000256" key="16">
    <source>
        <dbReference type="SAM" id="SignalP"/>
    </source>
</evidence>
<keyword evidence="10 14" id="KW-0811">Translocation</keyword>
<evidence type="ECO:0000313" key="19">
    <source>
        <dbReference type="RefSeq" id="XP_023939416.1"/>
    </source>
</evidence>
<evidence type="ECO:0000256" key="4">
    <source>
        <dbReference type="ARBA" id="ARBA00022448"/>
    </source>
</evidence>
<keyword evidence="9" id="KW-1133">Transmembrane helix</keyword>
<evidence type="ECO:0000256" key="14">
    <source>
        <dbReference type="RuleBase" id="RU365079"/>
    </source>
</evidence>
<reference evidence="19 20" key="1">
    <citation type="submission" date="2025-04" db="UniProtKB">
        <authorList>
            <consortium name="RefSeq"/>
        </authorList>
    </citation>
    <scope>IDENTIFICATION</scope>
</reference>
<sequence>MRFKIFIKMSLRKLLFLTRAVCCKGVKVQTTHFSRQNIFLLSASSTRFYSKENIGDKNKDSKEGEKVDILGRFFPQSPPATNDAKEVQKEQEKFEQEQKEKSKENEKNWRRMKIGFAAFGGALTVMGGCLIIEMGAPRRGDDGQIIEDEFSPLPLVLQYLRRTWKELTFYEKMIKEPSREKLLPDPLPAPYQPTYTLVLEFTDVLVHPDWSYQTGWRFKKRPGVDQFLQTVANSDYEVVIFTSENAFMIWPVLDKLDPENKLISYRLFRDSTHFIDGVHVKNLEGLNRDLSKVIVVDWNKQATQHQPDNALVLNKWKGADDDTALLDLANLLQTIAISNVKDVRDVLRYYGQFDDPIAAFRDNQRRLMEQMAERERDNKTDVPIARSWLRPFTRR</sequence>
<keyword evidence="12" id="KW-0472">Membrane</keyword>
<protein>
    <recommendedName>
        <fullName evidence="14">Mitochondrial import inner membrane translocase subunit TIM50</fullName>
    </recommendedName>
</protein>
<keyword evidence="16" id="KW-0732">Signal</keyword>
<dbReference type="Pfam" id="PF03031">
    <property type="entry name" value="NIF"/>
    <property type="match status" value="1"/>
</dbReference>
<dbReference type="KEGG" id="bany:112046836"/>
<evidence type="ECO:0000256" key="8">
    <source>
        <dbReference type="ARBA" id="ARBA00022946"/>
    </source>
</evidence>
<keyword evidence="8 14" id="KW-0809">Transit peptide</keyword>
<comment type="function">
    <text evidence="1 14">Essential component of the TIM23 complex, a complex that mediates the translocation of transit peptide-containing proteins across the mitochondrial inner membrane.</text>
</comment>
<evidence type="ECO:0000256" key="12">
    <source>
        <dbReference type="ARBA" id="ARBA00023136"/>
    </source>
</evidence>
<keyword evidence="18" id="KW-1185">Reference proteome</keyword>
<keyword evidence="4 14" id="KW-0813">Transport</keyword>
<dbReference type="GO" id="GO:0005744">
    <property type="term" value="C:TIM23 mitochondrial import inner membrane translocase complex"/>
    <property type="evidence" value="ECO:0007669"/>
    <property type="project" value="UniProtKB-UniRule"/>
</dbReference>
<proteinExistence type="inferred from homology"/>
<evidence type="ECO:0000256" key="2">
    <source>
        <dbReference type="ARBA" id="ARBA00004434"/>
    </source>
</evidence>
<dbReference type="SUPFAM" id="SSF56784">
    <property type="entry name" value="HAD-like"/>
    <property type="match status" value="1"/>
</dbReference>
<dbReference type="OrthoDB" id="287041at2759"/>
<comment type="subunit">
    <text evidence="13">Component of the TIM23 complex at least composed of Tim23, Tim17 (Tim17a1, Tim17a2 or Tim17b1) and a Tim50.</text>
</comment>
<accession>A0A6J1N2R9</accession>
<keyword evidence="6" id="KW-0999">Mitochondrion inner membrane</keyword>
<dbReference type="RefSeq" id="XP_023939417.1">
    <property type="nucleotide sequence ID" value="XM_024083649.1"/>
</dbReference>
<name>A0A6J1N2R9_BICAN</name>
<evidence type="ECO:0000256" key="9">
    <source>
        <dbReference type="ARBA" id="ARBA00022989"/>
    </source>
</evidence>
<evidence type="ECO:0000256" key="10">
    <source>
        <dbReference type="ARBA" id="ARBA00023010"/>
    </source>
</evidence>
<evidence type="ECO:0000256" key="1">
    <source>
        <dbReference type="ARBA" id="ARBA00002959"/>
    </source>
</evidence>
<keyword evidence="15" id="KW-0175">Coiled coil</keyword>
<evidence type="ECO:0000313" key="18">
    <source>
        <dbReference type="Proteomes" id="UP001652582"/>
    </source>
</evidence>
<dbReference type="FunFam" id="3.40.50.1000:FF:000019">
    <property type="entry name" value="Mitochondrial import inner membrane translocase subunit TIM50"/>
    <property type="match status" value="1"/>
</dbReference>
<feature type="signal peptide" evidence="16">
    <location>
        <begin position="1"/>
        <end position="25"/>
    </location>
</feature>
<evidence type="ECO:0000313" key="20">
    <source>
        <dbReference type="RefSeq" id="XP_023939417.1"/>
    </source>
</evidence>
<dbReference type="Proteomes" id="UP001652582">
    <property type="component" value="Chromosome 17"/>
</dbReference>
<gene>
    <name evidence="19 20" type="primary">LOC112046836</name>
</gene>
<evidence type="ECO:0000256" key="6">
    <source>
        <dbReference type="ARBA" id="ARBA00022792"/>
    </source>
</evidence>
<evidence type="ECO:0000256" key="3">
    <source>
        <dbReference type="ARBA" id="ARBA00006344"/>
    </source>
</evidence>
<keyword evidence="11 14" id="KW-0496">Mitochondrion</keyword>
<evidence type="ECO:0000256" key="11">
    <source>
        <dbReference type="ARBA" id="ARBA00023128"/>
    </source>
</evidence>
<organism evidence="18 20">
    <name type="scientific">Bicyclus anynana</name>
    <name type="common">Squinting bush brown butterfly</name>
    <dbReference type="NCBI Taxonomy" id="110368"/>
    <lineage>
        <taxon>Eukaryota</taxon>
        <taxon>Metazoa</taxon>
        <taxon>Ecdysozoa</taxon>
        <taxon>Arthropoda</taxon>
        <taxon>Hexapoda</taxon>
        <taxon>Insecta</taxon>
        <taxon>Pterygota</taxon>
        <taxon>Neoptera</taxon>
        <taxon>Endopterygota</taxon>
        <taxon>Lepidoptera</taxon>
        <taxon>Glossata</taxon>
        <taxon>Ditrysia</taxon>
        <taxon>Papilionoidea</taxon>
        <taxon>Nymphalidae</taxon>
        <taxon>Satyrinae</taxon>
        <taxon>Satyrini</taxon>
        <taxon>Mycalesina</taxon>
        <taxon>Bicyclus</taxon>
    </lineage>
</organism>
<dbReference type="PROSITE" id="PS50969">
    <property type="entry name" value="FCP1"/>
    <property type="match status" value="1"/>
</dbReference>
<comment type="subcellular location">
    <subcellularLocation>
        <location evidence="2 14">Mitochondrion inner membrane</location>
        <topology evidence="2 14">Single-pass membrane protein</topology>
    </subcellularLocation>
</comment>
<dbReference type="InterPro" id="IPR036412">
    <property type="entry name" value="HAD-like_sf"/>
</dbReference>
<dbReference type="CDD" id="cd07521">
    <property type="entry name" value="HAD_FCP1-like"/>
    <property type="match status" value="1"/>
</dbReference>